<dbReference type="CDD" id="cd01647">
    <property type="entry name" value="RT_LTR"/>
    <property type="match status" value="1"/>
</dbReference>
<evidence type="ECO:0000313" key="22">
    <source>
        <dbReference type="Proteomes" id="UP001168877"/>
    </source>
</evidence>
<dbReference type="CDD" id="cd09274">
    <property type="entry name" value="RNase_HI_RT_Ty3"/>
    <property type="match status" value="1"/>
</dbReference>
<dbReference type="EMBL" id="JAUESC010000380">
    <property type="protein sequence ID" value="KAK0593393.1"/>
    <property type="molecule type" value="Genomic_DNA"/>
</dbReference>
<keyword evidence="10" id="KW-0694">RNA-binding</keyword>
<keyword evidence="8" id="KW-0378">Hydrolase</keyword>
<evidence type="ECO:0000259" key="18">
    <source>
        <dbReference type="PROSITE" id="PS50013"/>
    </source>
</evidence>
<evidence type="ECO:0000256" key="10">
    <source>
        <dbReference type="ARBA" id="ARBA00022884"/>
    </source>
</evidence>
<dbReference type="Pfam" id="PF17919">
    <property type="entry name" value="RT_RNaseH_2"/>
    <property type="match status" value="1"/>
</dbReference>
<dbReference type="Gene3D" id="2.40.50.40">
    <property type="match status" value="1"/>
</dbReference>
<evidence type="ECO:0000256" key="15">
    <source>
        <dbReference type="ARBA" id="ARBA00023172"/>
    </source>
</evidence>
<name>A0AA39SMC5_ACESA</name>
<dbReference type="GO" id="GO:0015074">
    <property type="term" value="P:DNA integration"/>
    <property type="evidence" value="ECO:0007669"/>
    <property type="project" value="UniProtKB-KW"/>
</dbReference>
<evidence type="ECO:0000256" key="6">
    <source>
        <dbReference type="ARBA" id="ARBA00022750"/>
    </source>
</evidence>
<dbReference type="InterPro" id="IPR000477">
    <property type="entry name" value="RT_dom"/>
</dbReference>
<evidence type="ECO:0000256" key="14">
    <source>
        <dbReference type="ARBA" id="ARBA00023125"/>
    </source>
</evidence>
<reference evidence="21" key="1">
    <citation type="journal article" date="2022" name="Plant J.">
        <title>Strategies of tolerance reflected in two North American maple genomes.</title>
        <authorList>
            <person name="McEvoy S.L."/>
            <person name="Sezen U.U."/>
            <person name="Trouern-Trend A."/>
            <person name="McMahon S.M."/>
            <person name="Schaberg P.G."/>
            <person name="Yang J."/>
            <person name="Wegrzyn J.L."/>
            <person name="Swenson N.G."/>
        </authorList>
    </citation>
    <scope>NUCLEOTIDE SEQUENCE</scope>
    <source>
        <strain evidence="21">NS2018</strain>
    </source>
</reference>
<dbReference type="InterPro" id="IPR041588">
    <property type="entry name" value="Integrase_H2C2"/>
</dbReference>
<comment type="caution">
    <text evidence="21">The sequence shown here is derived from an EMBL/GenBank/DDBJ whole genome shotgun (WGS) entry which is preliminary data.</text>
</comment>
<dbReference type="GO" id="GO:0006508">
    <property type="term" value="P:proteolysis"/>
    <property type="evidence" value="ECO:0007669"/>
    <property type="project" value="UniProtKB-KW"/>
</dbReference>
<evidence type="ECO:0000256" key="13">
    <source>
        <dbReference type="ARBA" id="ARBA00022932"/>
    </source>
</evidence>
<dbReference type="Pfam" id="PF03732">
    <property type="entry name" value="Retrotrans_gag"/>
    <property type="match status" value="1"/>
</dbReference>
<dbReference type="InterPro" id="IPR001584">
    <property type="entry name" value="Integrase_cat-core"/>
</dbReference>
<dbReference type="FunFam" id="3.30.70.270:FF:000026">
    <property type="entry name" value="Transposon Ty3-G Gag-Pol polyprotein"/>
    <property type="match status" value="1"/>
</dbReference>
<dbReference type="Pfam" id="PF00385">
    <property type="entry name" value="Chromo"/>
    <property type="match status" value="1"/>
</dbReference>
<keyword evidence="1" id="KW-0645">Protease</keyword>
<dbReference type="SMART" id="SM00298">
    <property type="entry name" value="CHROMO"/>
    <property type="match status" value="1"/>
</dbReference>
<dbReference type="PANTHER" id="PTHR37984:SF5">
    <property type="entry name" value="PROTEIN NYNRIN-LIKE"/>
    <property type="match status" value="1"/>
</dbReference>
<feature type="compositionally biased region" description="Basic and acidic residues" evidence="17">
    <location>
        <begin position="7"/>
        <end position="23"/>
    </location>
</feature>
<dbReference type="Gene3D" id="1.10.340.70">
    <property type="match status" value="1"/>
</dbReference>
<feature type="region of interest" description="Disordered" evidence="17">
    <location>
        <begin position="1"/>
        <end position="37"/>
    </location>
</feature>
<evidence type="ECO:0000256" key="4">
    <source>
        <dbReference type="ARBA" id="ARBA00022722"/>
    </source>
</evidence>
<gene>
    <name evidence="21" type="ORF">LWI29_035934</name>
</gene>
<dbReference type="FunFam" id="1.10.340.70:FF:000001">
    <property type="entry name" value="Retrovirus-related Pol polyprotein from transposon gypsy-like Protein"/>
    <property type="match status" value="1"/>
</dbReference>
<dbReference type="FunFam" id="3.30.420.10:FF:000032">
    <property type="entry name" value="Retrovirus-related Pol polyprotein from transposon 297-like Protein"/>
    <property type="match status" value="1"/>
</dbReference>
<keyword evidence="7" id="KW-0255">Endonuclease</keyword>
<dbReference type="SUPFAM" id="SSF56672">
    <property type="entry name" value="DNA/RNA polymerases"/>
    <property type="match status" value="1"/>
</dbReference>
<keyword evidence="2" id="KW-0808">Transferase</keyword>
<dbReference type="Pfam" id="PF17921">
    <property type="entry name" value="Integrase_H2C2"/>
    <property type="match status" value="1"/>
</dbReference>
<dbReference type="GO" id="GO:0003964">
    <property type="term" value="F:RNA-directed DNA polymerase activity"/>
    <property type="evidence" value="ECO:0007669"/>
    <property type="project" value="UniProtKB-KW"/>
</dbReference>
<dbReference type="Proteomes" id="UP001168877">
    <property type="component" value="Unassembled WGS sequence"/>
</dbReference>
<dbReference type="InterPro" id="IPR036397">
    <property type="entry name" value="RNaseH_sf"/>
</dbReference>
<dbReference type="PROSITE" id="PS00141">
    <property type="entry name" value="ASP_PROTEASE"/>
    <property type="match status" value="1"/>
</dbReference>
<evidence type="ECO:0000256" key="5">
    <source>
        <dbReference type="ARBA" id="ARBA00022723"/>
    </source>
</evidence>
<dbReference type="InterPro" id="IPR000953">
    <property type="entry name" value="Chromo/chromo_shadow_dom"/>
</dbReference>
<dbReference type="Pfam" id="PF00078">
    <property type="entry name" value="RVT_1"/>
    <property type="match status" value="1"/>
</dbReference>
<evidence type="ECO:0000256" key="2">
    <source>
        <dbReference type="ARBA" id="ARBA00022679"/>
    </source>
</evidence>
<feature type="domain" description="Chromo" evidence="18">
    <location>
        <begin position="1484"/>
        <end position="1547"/>
    </location>
</feature>
<evidence type="ECO:0000256" key="9">
    <source>
        <dbReference type="ARBA" id="ARBA00022842"/>
    </source>
</evidence>
<dbReference type="InterPro" id="IPR001969">
    <property type="entry name" value="Aspartic_peptidase_AS"/>
</dbReference>
<keyword evidence="22" id="KW-1185">Reference proteome</keyword>
<evidence type="ECO:0000256" key="17">
    <source>
        <dbReference type="SAM" id="MobiDB-lite"/>
    </source>
</evidence>
<feature type="domain" description="Reverse transcriptase" evidence="19">
    <location>
        <begin position="657"/>
        <end position="836"/>
    </location>
</feature>
<dbReference type="Pfam" id="PF13975">
    <property type="entry name" value="gag-asp_proteas"/>
    <property type="match status" value="1"/>
</dbReference>
<evidence type="ECO:0000256" key="3">
    <source>
        <dbReference type="ARBA" id="ARBA00022695"/>
    </source>
</evidence>
<dbReference type="InterPro" id="IPR012337">
    <property type="entry name" value="RNaseH-like_sf"/>
</dbReference>
<dbReference type="Gene3D" id="3.30.420.10">
    <property type="entry name" value="Ribonuclease H-like superfamily/Ribonuclease H"/>
    <property type="match status" value="1"/>
</dbReference>
<dbReference type="GO" id="GO:0003887">
    <property type="term" value="F:DNA-directed DNA polymerase activity"/>
    <property type="evidence" value="ECO:0007669"/>
    <property type="project" value="UniProtKB-KW"/>
</dbReference>
<keyword evidence="6" id="KW-0064">Aspartyl protease</keyword>
<proteinExistence type="predicted"/>
<evidence type="ECO:0000256" key="1">
    <source>
        <dbReference type="ARBA" id="ARBA00022670"/>
    </source>
</evidence>
<keyword evidence="12" id="KW-0695">RNA-directed DNA polymerase</keyword>
<dbReference type="PROSITE" id="PS50878">
    <property type="entry name" value="RT_POL"/>
    <property type="match status" value="1"/>
</dbReference>
<evidence type="ECO:0000256" key="8">
    <source>
        <dbReference type="ARBA" id="ARBA00022801"/>
    </source>
</evidence>
<dbReference type="PROSITE" id="PS50994">
    <property type="entry name" value="INTEGRASE"/>
    <property type="match status" value="1"/>
</dbReference>
<keyword evidence="16" id="KW-0511">Multifunctional enzyme</keyword>
<dbReference type="GO" id="GO:0003677">
    <property type="term" value="F:DNA binding"/>
    <property type="evidence" value="ECO:0007669"/>
    <property type="project" value="UniProtKB-KW"/>
</dbReference>
<evidence type="ECO:0000259" key="19">
    <source>
        <dbReference type="PROSITE" id="PS50878"/>
    </source>
</evidence>
<reference evidence="21" key="2">
    <citation type="submission" date="2023-06" db="EMBL/GenBank/DDBJ databases">
        <authorList>
            <person name="Swenson N.G."/>
            <person name="Wegrzyn J.L."/>
            <person name="Mcevoy S.L."/>
        </authorList>
    </citation>
    <scope>NUCLEOTIDE SEQUENCE</scope>
    <source>
        <strain evidence="21">NS2018</strain>
        <tissue evidence="21">Leaf</tissue>
    </source>
</reference>
<dbReference type="InterPro" id="IPR050951">
    <property type="entry name" value="Retrovirus_Pol_polyprotein"/>
</dbReference>
<dbReference type="SUPFAM" id="SSF53098">
    <property type="entry name" value="Ribonuclease H-like"/>
    <property type="match status" value="1"/>
</dbReference>
<feature type="region of interest" description="Disordered" evidence="17">
    <location>
        <begin position="309"/>
        <end position="370"/>
    </location>
</feature>
<dbReference type="InterPro" id="IPR005162">
    <property type="entry name" value="Retrotrans_gag_dom"/>
</dbReference>
<evidence type="ECO:0000256" key="11">
    <source>
        <dbReference type="ARBA" id="ARBA00022908"/>
    </source>
</evidence>
<accession>A0AA39SMC5</accession>
<keyword evidence="14" id="KW-0238">DNA-binding</keyword>
<dbReference type="Gene3D" id="1.20.58.130">
    <property type="match status" value="1"/>
</dbReference>
<dbReference type="Gene3D" id="3.30.70.270">
    <property type="match status" value="2"/>
</dbReference>
<dbReference type="SUPFAM" id="SSF54160">
    <property type="entry name" value="Chromo domain-like"/>
    <property type="match status" value="1"/>
</dbReference>
<dbReference type="InterPro" id="IPR041577">
    <property type="entry name" value="RT_RNaseH_2"/>
</dbReference>
<evidence type="ECO:0000313" key="21">
    <source>
        <dbReference type="EMBL" id="KAK0593393.1"/>
    </source>
</evidence>
<feature type="compositionally biased region" description="Basic and acidic residues" evidence="17">
    <location>
        <begin position="315"/>
        <end position="352"/>
    </location>
</feature>
<dbReference type="Pfam" id="PF24626">
    <property type="entry name" value="SH3_Tf2-1"/>
    <property type="match status" value="1"/>
</dbReference>
<keyword evidence="5" id="KW-0479">Metal-binding</keyword>
<dbReference type="InterPro" id="IPR016197">
    <property type="entry name" value="Chromo-like_dom_sf"/>
</dbReference>
<dbReference type="PANTHER" id="PTHR37984">
    <property type="entry name" value="PROTEIN CBG26694"/>
    <property type="match status" value="1"/>
</dbReference>
<dbReference type="GO" id="GO:0004519">
    <property type="term" value="F:endonuclease activity"/>
    <property type="evidence" value="ECO:0007669"/>
    <property type="project" value="UniProtKB-KW"/>
</dbReference>
<dbReference type="InterPro" id="IPR023780">
    <property type="entry name" value="Chromo_domain"/>
</dbReference>
<dbReference type="Gene3D" id="2.40.70.10">
    <property type="entry name" value="Acid Proteases"/>
    <property type="match status" value="1"/>
</dbReference>
<dbReference type="GO" id="GO:0006310">
    <property type="term" value="P:DNA recombination"/>
    <property type="evidence" value="ECO:0007669"/>
    <property type="project" value="UniProtKB-KW"/>
</dbReference>
<evidence type="ECO:0000256" key="16">
    <source>
        <dbReference type="ARBA" id="ARBA00023268"/>
    </source>
</evidence>
<keyword evidence="15" id="KW-0233">DNA recombination</keyword>
<keyword evidence="13" id="KW-0239">DNA-directed DNA polymerase</keyword>
<dbReference type="InterPro" id="IPR043502">
    <property type="entry name" value="DNA/RNA_pol_sf"/>
</dbReference>
<organism evidence="21 22">
    <name type="scientific">Acer saccharum</name>
    <name type="common">Sugar maple</name>
    <dbReference type="NCBI Taxonomy" id="4024"/>
    <lineage>
        <taxon>Eukaryota</taxon>
        <taxon>Viridiplantae</taxon>
        <taxon>Streptophyta</taxon>
        <taxon>Embryophyta</taxon>
        <taxon>Tracheophyta</taxon>
        <taxon>Spermatophyta</taxon>
        <taxon>Magnoliopsida</taxon>
        <taxon>eudicotyledons</taxon>
        <taxon>Gunneridae</taxon>
        <taxon>Pentapetalae</taxon>
        <taxon>rosids</taxon>
        <taxon>malvids</taxon>
        <taxon>Sapindales</taxon>
        <taxon>Sapindaceae</taxon>
        <taxon>Hippocastanoideae</taxon>
        <taxon>Acereae</taxon>
        <taxon>Acer</taxon>
    </lineage>
</organism>
<keyword evidence="4" id="KW-0540">Nuclease</keyword>
<dbReference type="InterPro" id="IPR056924">
    <property type="entry name" value="SH3_Tf2-1"/>
</dbReference>
<dbReference type="GO" id="GO:0004190">
    <property type="term" value="F:aspartic-type endopeptidase activity"/>
    <property type="evidence" value="ECO:0007669"/>
    <property type="project" value="UniProtKB-KW"/>
</dbReference>
<sequence length="1547" mass="175531">MVSDTEVAARGEEQGRGREEQRTQPKRGKSKGPSVDALESRMVGLEEAISGMQTTLGDAVERLDGLETDYGEITQATKSTIRETQKGFKEDVCFLTQEFRNFRTFVENELRALRTEVEEVRTEWASYKSSPTVAYGATSSTSTLSAIQVPKPATYNGTRNAMEVENFLFGLEQYFEAKGARDDATKIANAPTFLRDAAQLWWRRKHGDSGKGINPIQTWEDFKKELKRQFCPTNAEKEARGRLRRLKQTGSIRDYIKEFTTLSLEIEDMSEKDSLFYFMDGLRDWARVELERRNVQDLDTAIAEAESLTDYSTQSREKKTNQGKSGGDKSGQRSQGRNEEGQRKPSSTDKRNKPSGGKSEAPKPKSPCFICDGPHWVRDCPKRKTLSAMMSQHEESQDGGYEAGMGSLRQLGALKSNNAPSTSTKKGLMFVNASINGKAVRAMLDTGATHNFVSVDEAKKLGLKATNGGGTIKAVNSPAKPIAGIAKAVPVSLGTWSGKLDFSVVPMDDFQVVLGMEFFDQVHAFPFPAGNSLSILDGSKTCMVPAERMAKVESKALSALQFKRGLKKDPSFLATLRELNNGEDPLVPKDPMPAKVQAVLDEYKDVMPQELPKKLPPRREVDHQIELEPGAKPPAMAPYRMAPPELEELRKQLQDLLDSGYIRPSKAPYGAPVLFQKKKDGSLRMCIDYRALNKITIKNKYPIPLIADLFDQLGKAQYFSKLDLRSGYYQVRIAAGDEPKTACVTRYGAFEFLVMPFGLTNAPATFCTLMNKLFHPFLDRFVVVYLDDIVVYSQTLEDHIRHLKQVFQVLRENELYIKLEKCSFGQQEVEFLGHRIRGGKLMMDGAKVNAVQQWEPPTKVPELRSFLGLVNYYRRFIHGYSAKAAPLTDLLKKNRAWQWSDECQQAFEELKRAISEEPVLVLPDHTKAFELHTDASDFAIGGVLMQEGHPIAFESRKLNDTERRYTVQEKEMTAIIHCLRVWRHYLLGATFRIMTDNVATSYFQTQKKLSPKQARWQDFLAEFDYRLEYKPGKANVVADALSRKAELATMNASQPQSTLISRIKEGLLQDPLAKSLMKLANEGKTRRFWQDEGVLLTTGNRMYVPKWGNLRKEIIKECHDSKWAGHPGMTRTLALLQNSYYWPQMRDDVDAYVRTCLVCQQDKVEQQRPAGLLEPLPIAGRPWESVSMDFISALPISEGCGSIMVVIDRFSKYATFIPAPKDCTAEEAARLFLKHVVKLWGVPQNIVSDRDPRFTGRFWTELFKMMGTDLNFSTSFHPQSDGQTERFNGLLELYLRHYVSAHQRDWAKLLDVAQFSFNLQRSEATGKSPFEIVMGQQPMTPNAIASTYGGKSPAAHKLAREWHEQADITRACLDKAARKMKKWADTRRRHVEFSEGDLVLVKLLPQQFKSLRQVHRGLVRKYEGPFPIIKRVGKVSYQVRLPPRLKIHPVFHVSFLKPYHEDMEDPSRSESKRAPTAVVTAFDKDVECILADRVIRRRGVPNYVEYLVKWKDLPDSEASWERGDTLWQFAEHIQRYKDENATRTPRP</sequence>
<keyword evidence="9" id="KW-0460">Magnesium</keyword>
<protein>
    <recommendedName>
        <fullName evidence="23">Reverse transcriptase</fullName>
    </recommendedName>
</protein>
<evidence type="ECO:0000256" key="7">
    <source>
        <dbReference type="ARBA" id="ARBA00022759"/>
    </source>
</evidence>
<keyword evidence="3" id="KW-0548">Nucleotidyltransferase</keyword>
<dbReference type="GO" id="GO:0003723">
    <property type="term" value="F:RNA binding"/>
    <property type="evidence" value="ECO:0007669"/>
    <property type="project" value="UniProtKB-KW"/>
</dbReference>
<evidence type="ECO:0008006" key="23">
    <source>
        <dbReference type="Google" id="ProtNLM"/>
    </source>
</evidence>
<dbReference type="InterPro" id="IPR043128">
    <property type="entry name" value="Rev_trsase/Diguanyl_cyclase"/>
</dbReference>
<dbReference type="InterPro" id="IPR021109">
    <property type="entry name" value="Peptidase_aspartic_dom_sf"/>
</dbReference>
<dbReference type="CDD" id="cd00303">
    <property type="entry name" value="retropepsin_like"/>
    <property type="match status" value="1"/>
</dbReference>
<feature type="domain" description="Integrase catalytic" evidence="20">
    <location>
        <begin position="1178"/>
        <end position="1337"/>
    </location>
</feature>
<dbReference type="PROSITE" id="PS50013">
    <property type="entry name" value="CHROMO_2"/>
    <property type="match status" value="1"/>
</dbReference>
<dbReference type="Gene3D" id="3.10.10.10">
    <property type="entry name" value="HIV Type 1 Reverse Transcriptase, subunit A, domain 1"/>
    <property type="match status" value="1"/>
</dbReference>
<dbReference type="GO" id="GO:0046872">
    <property type="term" value="F:metal ion binding"/>
    <property type="evidence" value="ECO:0007669"/>
    <property type="project" value="UniProtKB-KW"/>
</dbReference>
<dbReference type="SUPFAM" id="SSF50630">
    <property type="entry name" value="Acid proteases"/>
    <property type="match status" value="1"/>
</dbReference>
<evidence type="ECO:0000256" key="12">
    <source>
        <dbReference type="ARBA" id="ARBA00022918"/>
    </source>
</evidence>
<keyword evidence="11" id="KW-0229">DNA integration</keyword>
<evidence type="ECO:0000259" key="20">
    <source>
        <dbReference type="PROSITE" id="PS50994"/>
    </source>
</evidence>